<keyword evidence="2" id="KW-0812">Transmembrane</keyword>
<evidence type="ECO:0000313" key="3">
    <source>
        <dbReference type="EMBL" id="RMZ98195.1"/>
    </source>
</evidence>
<proteinExistence type="inferred from homology"/>
<evidence type="ECO:0000256" key="2">
    <source>
        <dbReference type="SAM" id="Phobius"/>
    </source>
</evidence>
<dbReference type="InterPro" id="IPR051951">
    <property type="entry name" value="UNC-93_regulatory"/>
</dbReference>
<dbReference type="EMBL" id="REGN01010922">
    <property type="protein sequence ID" value="RMZ98195.1"/>
    <property type="molecule type" value="Genomic_DNA"/>
</dbReference>
<comment type="similarity">
    <text evidence="1">Belongs to the unc-93 family.</text>
</comment>
<keyword evidence="2" id="KW-0472">Membrane</keyword>
<name>A0A3M7PGF4_BRAPC</name>
<dbReference type="Gene3D" id="1.20.1250.20">
    <property type="entry name" value="MFS general substrate transporter like domains"/>
    <property type="match status" value="1"/>
</dbReference>
<sequence>KKFKVEFNSLFNLSKCLNIWLLMPTAVFLGYELTFIWFEYHRSFVSCLTNINYIGWTSIVYGGMASIFSLISSKIIKHVGMQTIMVMMFMGALINSMFMISWTPDKDASYVIFLMAVAFAFTNSLATAQARAVFGIFFPANTAAYSAANIFETMGLVLGSVLSIYFCADVKIYGYIIISVVGVFSYVWLEVRNKSQFVEDEKKNGLTKVVSEMKIYETKF</sequence>
<dbReference type="STRING" id="10195.A0A3M7PGF4"/>
<keyword evidence="4" id="KW-1185">Reference proteome</keyword>
<evidence type="ECO:0000313" key="4">
    <source>
        <dbReference type="Proteomes" id="UP000276133"/>
    </source>
</evidence>
<keyword evidence="2" id="KW-1133">Transmembrane helix</keyword>
<accession>A0A3M7PGF4</accession>
<dbReference type="PANTHER" id="PTHR19444:SF13">
    <property type="entry name" value="PROTEIN UNC-93 HOMOLOG A"/>
    <property type="match status" value="1"/>
</dbReference>
<organism evidence="3 4">
    <name type="scientific">Brachionus plicatilis</name>
    <name type="common">Marine rotifer</name>
    <name type="synonym">Brachionus muelleri</name>
    <dbReference type="NCBI Taxonomy" id="10195"/>
    <lineage>
        <taxon>Eukaryota</taxon>
        <taxon>Metazoa</taxon>
        <taxon>Spiralia</taxon>
        <taxon>Gnathifera</taxon>
        <taxon>Rotifera</taxon>
        <taxon>Eurotatoria</taxon>
        <taxon>Monogononta</taxon>
        <taxon>Pseudotrocha</taxon>
        <taxon>Ploima</taxon>
        <taxon>Brachionidae</taxon>
        <taxon>Brachionus</taxon>
    </lineage>
</organism>
<feature type="transmembrane region" description="Helical" evidence="2">
    <location>
        <begin position="20"/>
        <end position="38"/>
    </location>
</feature>
<feature type="transmembrane region" description="Helical" evidence="2">
    <location>
        <begin position="172"/>
        <end position="189"/>
    </location>
</feature>
<feature type="non-terminal residue" evidence="3">
    <location>
        <position position="1"/>
    </location>
</feature>
<dbReference type="InterPro" id="IPR036259">
    <property type="entry name" value="MFS_trans_sf"/>
</dbReference>
<dbReference type="Proteomes" id="UP000276133">
    <property type="component" value="Unassembled WGS sequence"/>
</dbReference>
<dbReference type="PANTHER" id="PTHR19444">
    <property type="entry name" value="UNC-93 RELATED"/>
    <property type="match status" value="1"/>
</dbReference>
<protein>
    <submittedName>
        <fullName evidence="3">UNC93</fullName>
    </submittedName>
</protein>
<dbReference type="OrthoDB" id="78663at2759"/>
<feature type="transmembrane region" description="Helical" evidence="2">
    <location>
        <begin position="147"/>
        <end position="166"/>
    </location>
</feature>
<feature type="transmembrane region" description="Helical" evidence="2">
    <location>
        <begin position="50"/>
        <end position="71"/>
    </location>
</feature>
<feature type="transmembrane region" description="Helical" evidence="2">
    <location>
        <begin position="108"/>
        <end position="126"/>
    </location>
</feature>
<reference evidence="3 4" key="1">
    <citation type="journal article" date="2018" name="Sci. Rep.">
        <title>Genomic signatures of local adaptation to the degree of environmental predictability in rotifers.</title>
        <authorList>
            <person name="Franch-Gras L."/>
            <person name="Hahn C."/>
            <person name="Garcia-Roger E.M."/>
            <person name="Carmona M.J."/>
            <person name="Serra M."/>
            <person name="Gomez A."/>
        </authorList>
    </citation>
    <scope>NUCLEOTIDE SEQUENCE [LARGE SCALE GENOMIC DNA]</scope>
    <source>
        <strain evidence="3">HYR1</strain>
    </source>
</reference>
<dbReference type="AlphaFoldDB" id="A0A3M7PGF4"/>
<feature type="transmembrane region" description="Helical" evidence="2">
    <location>
        <begin position="83"/>
        <end position="102"/>
    </location>
</feature>
<gene>
    <name evidence="3" type="ORF">BpHYR1_020697</name>
</gene>
<dbReference type="SUPFAM" id="SSF103473">
    <property type="entry name" value="MFS general substrate transporter"/>
    <property type="match status" value="1"/>
</dbReference>
<comment type="caution">
    <text evidence="3">The sequence shown here is derived from an EMBL/GenBank/DDBJ whole genome shotgun (WGS) entry which is preliminary data.</text>
</comment>
<evidence type="ECO:0000256" key="1">
    <source>
        <dbReference type="ARBA" id="ARBA00009172"/>
    </source>
</evidence>